<dbReference type="STRING" id="1764295.A0A5B8MRH1"/>
<keyword evidence="6" id="KW-1185">Reference proteome</keyword>
<keyword evidence="2 3" id="KW-0802">TPR repeat</keyword>
<organism evidence="5 6">
    <name type="scientific">Chloropicon primus</name>
    <dbReference type="NCBI Taxonomy" id="1764295"/>
    <lineage>
        <taxon>Eukaryota</taxon>
        <taxon>Viridiplantae</taxon>
        <taxon>Chlorophyta</taxon>
        <taxon>Chloropicophyceae</taxon>
        <taxon>Chloropicales</taxon>
        <taxon>Chloropicaceae</taxon>
        <taxon>Chloropicon</taxon>
    </lineage>
</organism>
<dbReference type="Proteomes" id="UP000316726">
    <property type="component" value="Chromosome 9"/>
</dbReference>
<evidence type="ECO:0000256" key="2">
    <source>
        <dbReference type="ARBA" id="ARBA00022803"/>
    </source>
</evidence>
<proteinExistence type="predicted"/>
<evidence type="ECO:0000256" key="3">
    <source>
        <dbReference type="PROSITE-ProRule" id="PRU00339"/>
    </source>
</evidence>
<gene>
    <name evidence="5" type="ORF">A3770_09p53750</name>
</gene>
<dbReference type="PANTHER" id="PTHR22904">
    <property type="entry name" value="TPR REPEAT CONTAINING PROTEIN"/>
    <property type="match status" value="1"/>
</dbReference>
<keyword evidence="1" id="KW-0677">Repeat</keyword>
<evidence type="ECO:0000313" key="6">
    <source>
        <dbReference type="Proteomes" id="UP000316726"/>
    </source>
</evidence>
<sequence length="227" mass="24752">MEGSPVPGGQQEEGRHRNNEEGKDENKTASTSALDQDQTSQVDSGFGEDTGPVGLDESVVSSFSPVPSLSDSSISMSDELYATSSPSSFTSKSPQKGVPENIIELRRKAKSRIQREEFSEALSLLDTCIALSPRSANLFRLRCLCFSRLGMHEKALQDALVIKELKPNSCTSGFHLGSALYGVGDYSSAAKAFQQGLEINPHDRALRDGFRNALTMIRTCDRPRETF</sequence>
<dbReference type="PANTHER" id="PTHR22904:SF533">
    <property type="entry name" value="HSP70-HSP90 ORGANIZING PROTEIN 3"/>
    <property type="match status" value="1"/>
</dbReference>
<feature type="region of interest" description="Disordered" evidence="4">
    <location>
        <begin position="1"/>
        <end position="72"/>
    </location>
</feature>
<dbReference type="GO" id="GO:0051879">
    <property type="term" value="F:Hsp90 protein binding"/>
    <property type="evidence" value="ECO:0007669"/>
    <property type="project" value="TreeGrafter"/>
</dbReference>
<protein>
    <submittedName>
        <fullName evidence="5">Uncharacterized protein</fullName>
    </submittedName>
</protein>
<dbReference type="EMBL" id="CP031042">
    <property type="protein sequence ID" value="QDZ22857.1"/>
    <property type="molecule type" value="Genomic_DNA"/>
</dbReference>
<feature type="repeat" description="TPR" evidence="3">
    <location>
        <begin position="170"/>
        <end position="203"/>
    </location>
</feature>
<dbReference type="PROSITE" id="PS50005">
    <property type="entry name" value="TPR"/>
    <property type="match status" value="1"/>
</dbReference>
<accession>A0A5B8MRH1</accession>
<dbReference type="InterPro" id="IPR011990">
    <property type="entry name" value="TPR-like_helical_dom_sf"/>
</dbReference>
<feature type="compositionally biased region" description="Low complexity" evidence="4">
    <location>
        <begin position="58"/>
        <end position="72"/>
    </location>
</feature>
<dbReference type="Gene3D" id="1.25.40.10">
    <property type="entry name" value="Tetratricopeptide repeat domain"/>
    <property type="match status" value="1"/>
</dbReference>
<reference evidence="5 6" key="1">
    <citation type="submission" date="2018-07" db="EMBL/GenBank/DDBJ databases">
        <title>The complete nuclear genome of the prasinophyte Chloropicon primus (CCMP1205).</title>
        <authorList>
            <person name="Pombert J.-F."/>
            <person name="Otis C."/>
            <person name="Turmel M."/>
            <person name="Lemieux C."/>
        </authorList>
    </citation>
    <scope>NUCLEOTIDE SEQUENCE [LARGE SCALE GENOMIC DNA]</scope>
    <source>
        <strain evidence="5 6">CCMP1205</strain>
    </source>
</reference>
<feature type="compositionally biased region" description="Polar residues" evidence="4">
    <location>
        <begin position="28"/>
        <end position="43"/>
    </location>
</feature>
<evidence type="ECO:0000313" key="5">
    <source>
        <dbReference type="EMBL" id="QDZ22857.1"/>
    </source>
</evidence>
<feature type="compositionally biased region" description="Basic and acidic residues" evidence="4">
    <location>
        <begin position="12"/>
        <end position="27"/>
    </location>
</feature>
<dbReference type="InterPro" id="IPR019734">
    <property type="entry name" value="TPR_rpt"/>
</dbReference>
<dbReference type="SUPFAM" id="SSF48452">
    <property type="entry name" value="TPR-like"/>
    <property type="match status" value="1"/>
</dbReference>
<evidence type="ECO:0000256" key="4">
    <source>
        <dbReference type="SAM" id="MobiDB-lite"/>
    </source>
</evidence>
<dbReference type="OrthoDB" id="2335338at2759"/>
<dbReference type="AlphaFoldDB" id="A0A5B8MRH1"/>
<dbReference type="SMART" id="SM00028">
    <property type="entry name" value="TPR"/>
    <property type="match status" value="3"/>
</dbReference>
<name>A0A5B8MRH1_9CHLO</name>
<evidence type="ECO:0000256" key="1">
    <source>
        <dbReference type="ARBA" id="ARBA00022737"/>
    </source>
</evidence>